<evidence type="ECO:0000313" key="1">
    <source>
        <dbReference type="EMBL" id="KKL81669.1"/>
    </source>
</evidence>
<proteinExistence type="predicted"/>
<accession>A0A0F9F5F5</accession>
<organism evidence="1">
    <name type="scientific">marine sediment metagenome</name>
    <dbReference type="NCBI Taxonomy" id="412755"/>
    <lineage>
        <taxon>unclassified sequences</taxon>
        <taxon>metagenomes</taxon>
        <taxon>ecological metagenomes</taxon>
    </lineage>
</organism>
<reference evidence="1" key="1">
    <citation type="journal article" date="2015" name="Nature">
        <title>Complex archaea that bridge the gap between prokaryotes and eukaryotes.</title>
        <authorList>
            <person name="Spang A."/>
            <person name="Saw J.H."/>
            <person name="Jorgensen S.L."/>
            <person name="Zaremba-Niedzwiedzka K."/>
            <person name="Martijn J."/>
            <person name="Lind A.E."/>
            <person name="van Eijk R."/>
            <person name="Schleper C."/>
            <person name="Guy L."/>
            <person name="Ettema T.J."/>
        </authorList>
    </citation>
    <scope>NUCLEOTIDE SEQUENCE</scope>
</reference>
<gene>
    <name evidence="1" type="ORF">LCGC14_1992430</name>
</gene>
<dbReference type="EMBL" id="LAZR01022497">
    <property type="protein sequence ID" value="KKL81669.1"/>
    <property type="molecule type" value="Genomic_DNA"/>
</dbReference>
<name>A0A0F9F5F5_9ZZZZ</name>
<protein>
    <submittedName>
        <fullName evidence="1">Uncharacterized protein</fullName>
    </submittedName>
</protein>
<dbReference type="AlphaFoldDB" id="A0A0F9F5F5"/>
<comment type="caution">
    <text evidence="1">The sequence shown here is derived from an EMBL/GenBank/DDBJ whole genome shotgun (WGS) entry which is preliminary data.</text>
</comment>
<sequence length="81" mass="8942">MRSAMASLRIHRINEAFRNATENTINKLCGNPACTVRVSSKVARHVLITHPTLLARGRLYSTQVKNVGAGVKELYLKLANP</sequence>